<dbReference type="InterPro" id="IPR036390">
    <property type="entry name" value="WH_DNA-bd_sf"/>
</dbReference>
<keyword evidence="3" id="KW-0238">DNA-binding</keyword>
<dbReference type="Proteomes" id="UP000468668">
    <property type="component" value="Unassembled WGS sequence"/>
</dbReference>
<dbReference type="AlphaFoldDB" id="A0A6N6NQE6"/>
<feature type="domain" description="HTH lysR-type" evidence="5">
    <location>
        <begin position="28"/>
        <end position="85"/>
    </location>
</feature>
<comment type="caution">
    <text evidence="6">The sequence shown here is derived from an EMBL/GenBank/DDBJ whole genome shotgun (WGS) entry which is preliminary data.</text>
</comment>
<dbReference type="GO" id="GO:0003677">
    <property type="term" value="F:DNA binding"/>
    <property type="evidence" value="ECO:0007669"/>
    <property type="project" value="UniProtKB-KW"/>
</dbReference>
<dbReference type="GO" id="GO:0003700">
    <property type="term" value="F:DNA-binding transcription factor activity"/>
    <property type="evidence" value="ECO:0007669"/>
    <property type="project" value="InterPro"/>
</dbReference>
<accession>A0A6N6NQE6</accession>
<evidence type="ECO:0000313" key="7">
    <source>
        <dbReference type="Proteomes" id="UP000468668"/>
    </source>
</evidence>
<dbReference type="Gene3D" id="1.10.10.10">
    <property type="entry name" value="Winged helix-like DNA-binding domain superfamily/Winged helix DNA-binding domain"/>
    <property type="match status" value="1"/>
</dbReference>
<dbReference type="GO" id="GO:0032993">
    <property type="term" value="C:protein-DNA complex"/>
    <property type="evidence" value="ECO:0007669"/>
    <property type="project" value="TreeGrafter"/>
</dbReference>
<dbReference type="InterPro" id="IPR005119">
    <property type="entry name" value="LysR_subst-bd"/>
</dbReference>
<dbReference type="InterPro" id="IPR036388">
    <property type="entry name" value="WH-like_DNA-bd_sf"/>
</dbReference>
<evidence type="ECO:0000259" key="5">
    <source>
        <dbReference type="PROSITE" id="PS50931"/>
    </source>
</evidence>
<dbReference type="PROSITE" id="PS50931">
    <property type="entry name" value="HTH_LYSR"/>
    <property type="match status" value="1"/>
</dbReference>
<evidence type="ECO:0000256" key="2">
    <source>
        <dbReference type="ARBA" id="ARBA00023015"/>
    </source>
</evidence>
<proteinExistence type="inferred from homology"/>
<evidence type="ECO:0000256" key="4">
    <source>
        <dbReference type="ARBA" id="ARBA00023163"/>
    </source>
</evidence>
<dbReference type="SUPFAM" id="SSF46785">
    <property type="entry name" value="Winged helix' DNA-binding domain"/>
    <property type="match status" value="1"/>
</dbReference>
<evidence type="ECO:0000256" key="3">
    <source>
        <dbReference type="ARBA" id="ARBA00023125"/>
    </source>
</evidence>
<keyword evidence="4" id="KW-0804">Transcription</keyword>
<name>A0A6N6NQE6_9ACTN</name>
<dbReference type="PROSITE" id="PS51257">
    <property type="entry name" value="PROKAR_LIPOPROTEIN"/>
    <property type="match status" value="1"/>
</dbReference>
<dbReference type="SUPFAM" id="SSF53850">
    <property type="entry name" value="Periplasmic binding protein-like II"/>
    <property type="match status" value="1"/>
</dbReference>
<dbReference type="PANTHER" id="PTHR30346:SF28">
    <property type="entry name" value="HTH-TYPE TRANSCRIPTIONAL REGULATOR CYNR"/>
    <property type="match status" value="1"/>
</dbReference>
<dbReference type="OrthoDB" id="3183195at2"/>
<dbReference type="EMBL" id="WAJR01000019">
    <property type="protein sequence ID" value="KAB1640067.1"/>
    <property type="molecule type" value="Genomic_DNA"/>
</dbReference>
<keyword evidence="7" id="KW-1185">Reference proteome</keyword>
<protein>
    <submittedName>
        <fullName evidence="6">LysR family transcriptional regulator</fullName>
    </submittedName>
</protein>
<evidence type="ECO:0000256" key="1">
    <source>
        <dbReference type="ARBA" id="ARBA00009437"/>
    </source>
</evidence>
<dbReference type="Gene3D" id="3.40.190.290">
    <property type="match status" value="1"/>
</dbReference>
<dbReference type="Pfam" id="PF03466">
    <property type="entry name" value="LysR_substrate"/>
    <property type="match status" value="1"/>
</dbReference>
<dbReference type="PANTHER" id="PTHR30346">
    <property type="entry name" value="TRANSCRIPTIONAL DUAL REGULATOR HCAR-RELATED"/>
    <property type="match status" value="1"/>
</dbReference>
<dbReference type="InterPro" id="IPR000847">
    <property type="entry name" value="LysR_HTH_N"/>
</dbReference>
<keyword evidence="2" id="KW-0805">Transcription regulation</keyword>
<dbReference type="CDD" id="cd05466">
    <property type="entry name" value="PBP2_LTTR_substrate"/>
    <property type="match status" value="1"/>
</dbReference>
<evidence type="ECO:0000313" key="6">
    <source>
        <dbReference type="EMBL" id="KAB1640067.1"/>
    </source>
</evidence>
<sequence length="344" mass="39113">MKRNYSNRKKPIIVFYATFGCARERARMNIETIRYFEEVARAESFYGAAKRLAVSQQGLNKAITSLERELSTKLLERSRKGVTLTPTGKSFLAFAQKVTADYGEFLDALYNPDEEQKREEDPFNIHVTHYSAQIASATQAYVDLLAQCSYIEEPFEKIVSRTCLSDGTDLGFVDLHANSALELIASTELAFDPVLRTQLGIVCHAASSYARRESLRRREVAGAPCATDASREAAQQIEWLFRDYPLRNVRMSVASPRMLIRFVHSRDDAVAFFDSFSYRLALEDAAMPTDGLAFVPLSTPESMSYVGFLYPKHIRQKPRVRHAVRLLNRYLKENQADYLAQYPV</sequence>
<dbReference type="Pfam" id="PF00126">
    <property type="entry name" value="HTH_1"/>
    <property type="match status" value="1"/>
</dbReference>
<gene>
    <name evidence="6" type="ORF">F8C90_07690</name>
</gene>
<comment type="similarity">
    <text evidence="1">Belongs to the LysR transcriptional regulatory family.</text>
</comment>
<organism evidence="6 7">
    <name type="scientific">Ellagibacter isourolithinifaciens</name>
    <dbReference type="NCBI Taxonomy" id="2137581"/>
    <lineage>
        <taxon>Bacteria</taxon>
        <taxon>Bacillati</taxon>
        <taxon>Actinomycetota</taxon>
        <taxon>Coriobacteriia</taxon>
        <taxon>Eggerthellales</taxon>
        <taxon>Eggerthellaceae</taxon>
        <taxon>Ellagibacter</taxon>
    </lineage>
</organism>
<reference evidence="6 7" key="1">
    <citation type="submission" date="2019-09" db="EMBL/GenBank/DDBJ databases">
        <title>Whole genome shotgun sequencing (WGS) of Ellagibacter isourolithinifaciens DSM 104140(T) and Adlercreutzia muris DSM 29508(T).</title>
        <authorList>
            <person name="Stoll D.A."/>
            <person name="Danylec N."/>
            <person name="Huch M."/>
        </authorList>
    </citation>
    <scope>NUCLEOTIDE SEQUENCE [LARGE SCALE GENOMIC DNA]</scope>
    <source>
        <strain evidence="6 7">DSM 104140</strain>
    </source>
</reference>